<dbReference type="GO" id="GO:0005525">
    <property type="term" value="F:GTP binding"/>
    <property type="evidence" value="ECO:0007669"/>
    <property type="project" value="UniProtKB-KW"/>
</dbReference>
<evidence type="ECO:0000256" key="2">
    <source>
        <dbReference type="ARBA" id="ARBA00022741"/>
    </source>
</evidence>
<keyword evidence="2" id="KW-0547">Nucleotide-binding</keyword>
<accession>A0A4W6BVT4</accession>
<evidence type="ECO:0000256" key="4">
    <source>
        <dbReference type="SAM" id="MobiDB-lite"/>
    </source>
</evidence>
<evidence type="ECO:0000313" key="7">
    <source>
        <dbReference type="Proteomes" id="UP000314980"/>
    </source>
</evidence>
<organism evidence="6 7">
    <name type="scientific">Lates calcarifer</name>
    <name type="common">Barramundi</name>
    <name type="synonym">Holocentrus calcarifer</name>
    <dbReference type="NCBI Taxonomy" id="8187"/>
    <lineage>
        <taxon>Eukaryota</taxon>
        <taxon>Metazoa</taxon>
        <taxon>Chordata</taxon>
        <taxon>Craniata</taxon>
        <taxon>Vertebrata</taxon>
        <taxon>Euteleostomi</taxon>
        <taxon>Actinopterygii</taxon>
        <taxon>Neopterygii</taxon>
        <taxon>Teleostei</taxon>
        <taxon>Neoteleostei</taxon>
        <taxon>Acanthomorphata</taxon>
        <taxon>Carangaria</taxon>
        <taxon>Carangaria incertae sedis</taxon>
        <taxon>Centropomidae</taxon>
        <taxon>Lates</taxon>
    </lineage>
</organism>
<dbReference type="GeneTree" id="ENSGT01140000282522"/>
<reference evidence="8" key="2">
    <citation type="submission" date="2025-04" db="UniProtKB">
        <authorList>
            <consortium name="RefSeq"/>
        </authorList>
    </citation>
    <scope>IDENTIFICATION</scope>
    <source>
        <tissue evidence="8">Brain</tissue>
    </source>
</reference>
<proteinExistence type="inferred from homology"/>
<protein>
    <submittedName>
        <fullName evidence="8">GTPase IMAP family member 8 isoform X1</fullName>
    </submittedName>
</protein>
<evidence type="ECO:0000313" key="8">
    <source>
        <dbReference type="RefSeq" id="XP_018549868.1"/>
    </source>
</evidence>
<dbReference type="PROSITE" id="PS51720">
    <property type="entry name" value="G_AIG1"/>
    <property type="match status" value="1"/>
</dbReference>
<dbReference type="SUPFAM" id="SSF52540">
    <property type="entry name" value="P-loop containing nucleoside triphosphate hydrolases"/>
    <property type="match status" value="1"/>
</dbReference>
<reference evidence="6" key="3">
    <citation type="submission" date="2025-05" db="UniProtKB">
        <authorList>
            <consortium name="Ensembl"/>
        </authorList>
    </citation>
    <scope>IDENTIFICATION</scope>
</reference>
<dbReference type="InterPro" id="IPR045058">
    <property type="entry name" value="GIMA/IAN/Toc"/>
</dbReference>
<dbReference type="PANTHER" id="PTHR10903:SF188">
    <property type="entry name" value="GTPASE IMAP FAMILY MEMBER 2-LIKE-RELATED"/>
    <property type="match status" value="1"/>
</dbReference>
<dbReference type="AlphaFoldDB" id="A0A4W6BVT4"/>
<evidence type="ECO:0000256" key="3">
    <source>
        <dbReference type="ARBA" id="ARBA00023134"/>
    </source>
</evidence>
<evidence type="ECO:0000256" key="1">
    <source>
        <dbReference type="ARBA" id="ARBA00008535"/>
    </source>
</evidence>
<dbReference type="RefSeq" id="XP_018549868.1">
    <property type="nucleotide sequence ID" value="XM_018694352.2"/>
</dbReference>
<feature type="region of interest" description="Disordered" evidence="4">
    <location>
        <begin position="190"/>
        <end position="210"/>
    </location>
</feature>
<dbReference type="InParanoid" id="A0A4W6BVT4"/>
<gene>
    <name evidence="6 8" type="primary">LOC108895501</name>
</gene>
<dbReference type="Ensembl" id="ENSLCAT00010005251.1">
    <property type="protein sequence ID" value="ENSLCAP00010005120.1"/>
    <property type="gene ID" value="ENSLCAG00010002601.1"/>
</dbReference>
<dbReference type="Proteomes" id="UP000694890">
    <property type="component" value="Linkage group LG9"/>
</dbReference>
<reference evidence="7" key="1">
    <citation type="submission" date="2015-09" db="EMBL/GenBank/DDBJ databases">
        <authorList>
            <person name="Sai Rama Sridatta P."/>
        </authorList>
    </citation>
    <scope>NUCLEOTIDE SEQUENCE [LARGE SCALE GENOMIC DNA]</scope>
</reference>
<dbReference type="OrthoDB" id="8954335at2759"/>
<dbReference type="Pfam" id="PF04548">
    <property type="entry name" value="AIG1"/>
    <property type="match status" value="1"/>
</dbReference>
<dbReference type="Proteomes" id="UP000314980">
    <property type="component" value="Unassembled WGS sequence"/>
</dbReference>
<dbReference type="PANTHER" id="PTHR10903">
    <property type="entry name" value="GTPASE, IMAP FAMILY MEMBER-RELATED"/>
    <property type="match status" value="1"/>
</dbReference>
<dbReference type="InterPro" id="IPR027417">
    <property type="entry name" value="P-loop_NTPase"/>
</dbReference>
<dbReference type="KEGG" id="lcf:108895501"/>
<dbReference type="Gene3D" id="3.40.50.300">
    <property type="entry name" value="P-loop containing nucleotide triphosphate hydrolases"/>
    <property type="match status" value="2"/>
</dbReference>
<feature type="domain" description="AIG1-type G" evidence="5">
    <location>
        <begin position="234"/>
        <end position="439"/>
    </location>
</feature>
<dbReference type="InterPro" id="IPR006703">
    <property type="entry name" value="G_AIG1"/>
</dbReference>
<keyword evidence="7" id="KW-1185">Reference proteome</keyword>
<keyword evidence="3" id="KW-0342">GTP-binding</keyword>
<evidence type="ECO:0000313" key="6">
    <source>
        <dbReference type="Ensembl" id="ENSLCAP00010005120.1"/>
    </source>
</evidence>
<evidence type="ECO:0000259" key="5">
    <source>
        <dbReference type="PROSITE" id="PS51720"/>
    </source>
</evidence>
<dbReference type="GeneID" id="108895501"/>
<name>A0A4W6BVT4_LATCA</name>
<sequence length="439" mass="49141">MYSKRFSPPPYPELLTIALFGMRAQFKNALGNMILNCQNAFTTISHKLVVGETNSFKVFNTSDYFNEENMHPDQDIIDFMACSHPGINLFILAIDTENAQEEKVVAQISKLQEALGEEVTEHLVVILPDIESFHSLAHLKELFNIRLAIANENLAKECRAWCANHQSFLYDYKNYSQDVVIRRKAALEKRRCNPPSDHGRAGAAPNGPSTSQHAYTAGGFFAHHNGNGNYGALNDIFNIVLLGLTGTGKSASANTILAAGNSQLDPSQLFKSEPSSMPVTTQCEIRIMERLYGMSVRVVDTPDFLNDQLENTPAQIEECKKYCQPGKCVVLLVLQLGRFTDVERGILENLEVKLGWRIRESTIVVLTHGEDLRGSLDQFLKGHTPLKNIVDMCGSRCHLLNNHSRDTKQVIELIKKIPNYKIIFPKFSKKTLSPDCLIC</sequence>
<comment type="similarity">
    <text evidence="1">Belongs to the TRAFAC class TrmE-Era-EngA-EngB-Septin-like GTPase superfamily. AIG1/Toc34/Toc159-like paraseptin GTPase family. IAN subfamily.</text>
</comment>